<dbReference type="EMBL" id="MLJW01000026">
    <property type="protein sequence ID" value="OIR09537.1"/>
    <property type="molecule type" value="Genomic_DNA"/>
</dbReference>
<dbReference type="Gene3D" id="3.10.129.10">
    <property type="entry name" value="Hotdog Thioesterase"/>
    <property type="match status" value="1"/>
</dbReference>
<dbReference type="InterPro" id="IPR029069">
    <property type="entry name" value="HotDog_dom_sf"/>
</dbReference>
<dbReference type="InterPro" id="IPR027961">
    <property type="entry name" value="DUF4442"/>
</dbReference>
<proteinExistence type="predicted"/>
<protein>
    <recommendedName>
        <fullName evidence="2">DUF4442 domain-containing protein</fullName>
    </recommendedName>
</protein>
<dbReference type="SUPFAM" id="SSF54637">
    <property type="entry name" value="Thioesterase/thiol ester dehydrase-isomerase"/>
    <property type="match status" value="1"/>
</dbReference>
<sequence length="176" mass="20348">MRWLDKLPRAWKPYLIRLGFNLHPAYRRTGGRVEYVSPDLTLIRIRVPLNRSTRNLVGSIFGGSLFAVTDGPHPFLLILALGRDYVIWDRSASIQYKRPGRTTLYGDCTITAEEIAEVKDILTRQPEVDRVYRVELKDDSGVIHSVVERTVYIANKDHYKQKSNEERTMKSSVRCQ</sequence>
<dbReference type="AlphaFoldDB" id="A0A1J5SM32"/>
<comment type="caution">
    <text evidence="1">The sequence shown here is derived from an EMBL/GenBank/DDBJ whole genome shotgun (WGS) entry which is preliminary data.</text>
</comment>
<reference evidence="1" key="1">
    <citation type="submission" date="2016-10" db="EMBL/GenBank/DDBJ databases">
        <title>Sequence of Gallionella enrichment culture.</title>
        <authorList>
            <person name="Poehlein A."/>
            <person name="Muehling M."/>
            <person name="Daniel R."/>
        </authorList>
    </citation>
    <scope>NUCLEOTIDE SEQUENCE</scope>
</reference>
<gene>
    <name evidence="1" type="ORF">GALL_83780</name>
</gene>
<accession>A0A1J5SM32</accession>
<evidence type="ECO:0000313" key="1">
    <source>
        <dbReference type="EMBL" id="OIR09537.1"/>
    </source>
</evidence>
<organism evidence="1">
    <name type="scientific">mine drainage metagenome</name>
    <dbReference type="NCBI Taxonomy" id="410659"/>
    <lineage>
        <taxon>unclassified sequences</taxon>
        <taxon>metagenomes</taxon>
        <taxon>ecological metagenomes</taxon>
    </lineage>
</organism>
<name>A0A1J5SM32_9ZZZZ</name>
<evidence type="ECO:0008006" key="2">
    <source>
        <dbReference type="Google" id="ProtNLM"/>
    </source>
</evidence>
<dbReference type="Pfam" id="PF14539">
    <property type="entry name" value="DUF4442"/>
    <property type="match status" value="1"/>
</dbReference>